<dbReference type="GO" id="GO:0008168">
    <property type="term" value="F:methyltransferase activity"/>
    <property type="evidence" value="ECO:0007669"/>
    <property type="project" value="UniProtKB-KW"/>
</dbReference>
<dbReference type="SUPFAM" id="SSF53335">
    <property type="entry name" value="S-adenosyl-L-methionine-dependent methyltransferases"/>
    <property type="match status" value="1"/>
</dbReference>
<accession>A0ABU9Y848</accession>
<dbReference type="HAMAP" id="MF_00735">
    <property type="entry name" value="Methyltr_PrmA"/>
    <property type="match status" value="1"/>
</dbReference>
<evidence type="ECO:0000313" key="7">
    <source>
        <dbReference type="EMBL" id="MEN2791989.1"/>
    </source>
</evidence>
<sequence>MSARPLDRLAGDFGESWKLTFPCTRAEAEAIDVDFSALAMLEPPPVLMTTEEVVDDAERWRLDAYFDSKPDKATIAAIRALVPSAAASTAKAERVPDADWVTLSQSGLEPVSAGRFFVHTAEYAGAIPPDVRAFAIPAGLAFGTGHHETTTGCLTMLDAMKRRGARVDNLIDLGTGTGLLAFAALHLWPRAYATATDIDSIAIDVTIENAEANGIALGQRQGRVALSVADGTDDALVQRRAPYDLVIANILAGPLVEMAGDIAGISAPGGQLVLAGLLKTQAEGVARAYRRQGFRLAERLDLGDWAILRLRMRR</sequence>
<dbReference type="CDD" id="cd02440">
    <property type="entry name" value="AdoMet_MTases"/>
    <property type="match status" value="1"/>
</dbReference>
<evidence type="ECO:0000256" key="1">
    <source>
        <dbReference type="ARBA" id="ARBA00009741"/>
    </source>
</evidence>
<dbReference type="EC" id="2.1.1.-" evidence="6"/>
<keyword evidence="2 6" id="KW-0963">Cytoplasm</keyword>
<feature type="binding site" evidence="6">
    <location>
        <position position="150"/>
    </location>
    <ligand>
        <name>S-adenosyl-L-methionine</name>
        <dbReference type="ChEBI" id="CHEBI:59789"/>
    </ligand>
</feature>
<evidence type="ECO:0000256" key="6">
    <source>
        <dbReference type="HAMAP-Rule" id="MF_00735"/>
    </source>
</evidence>
<reference evidence="7 8" key="1">
    <citation type="submission" date="2024-05" db="EMBL/GenBank/DDBJ databases">
        <authorList>
            <person name="Liu Q."/>
            <person name="Xin Y.-H."/>
        </authorList>
    </citation>
    <scope>NUCLEOTIDE SEQUENCE [LARGE SCALE GENOMIC DNA]</scope>
    <source>
        <strain evidence="7 8">CGMCC 1.10181</strain>
    </source>
</reference>
<evidence type="ECO:0000256" key="3">
    <source>
        <dbReference type="ARBA" id="ARBA00022603"/>
    </source>
</evidence>
<proteinExistence type="inferred from homology"/>
<dbReference type="InterPro" id="IPR050078">
    <property type="entry name" value="Ribosomal_L11_MeTrfase_PrmA"/>
</dbReference>
<keyword evidence="8" id="KW-1185">Reference proteome</keyword>
<dbReference type="PANTHER" id="PTHR43648">
    <property type="entry name" value="ELECTRON TRANSFER FLAVOPROTEIN BETA SUBUNIT LYSINE METHYLTRANSFERASE"/>
    <property type="match status" value="1"/>
</dbReference>
<feature type="binding site" evidence="6">
    <location>
        <position position="174"/>
    </location>
    <ligand>
        <name>S-adenosyl-L-methionine</name>
        <dbReference type="ChEBI" id="CHEBI:59789"/>
    </ligand>
</feature>
<feature type="binding site" evidence="6">
    <location>
        <position position="197"/>
    </location>
    <ligand>
        <name>S-adenosyl-L-methionine</name>
        <dbReference type="ChEBI" id="CHEBI:59789"/>
    </ligand>
</feature>
<name>A0ABU9Y848_9SPHN</name>
<keyword evidence="5 6" id="KW-0949">S-adenosyl-L-methionine</keyword>
<dbReference type="RefSeq" id="WP_343889828.1">
    <property type="nucleotide sequence ID" value="NZ_BAAAEH010000024.1"/>
</dbReference>
<feature type="binding site" evidence="6">
    <location>
        <position position="249"/>
    </location>
    <ligand>
        <name>S-adenosyl-L-methionine</name>
        <dbReference type="ChEBI" id="CHEBI:59789"/>
    </ligand>
</feature>
<keyword evidence="7" id="KW-0687">Ribonucleoprotein</keyword>
<keyword evidence="3 6" id="KW-0489">Methyltransferase</keyword>
<dbReference type="GO" id="GO:0005840">
    <property type="term" value="C:ribosome"/>
    <property type="evidence" value="ECO:0007669"/>
    <property type="project" value="UniProtKB-KW"/>
</dbReference>
<dbReference type="Gene3D" id="3.40.50.150">
    <property type="entry name" value="Vaccinia Virus protein VP39"/>
    <property type="match status" value="1"/>
</dbReference>
<organism evidence="7 8">
    <name type="scientific">Sphingomonas oligophenolica</name>
    <dbReference type="NCBI Taxonomy" id="301154"/>
    <lineage>
        <taxon>Bacteria</taxon>
        <taxon>Pseudomonadati</taxon>
        <taxon>Pseudomonadota</taxon>
        <taxon>Alphaproteobacteria</taxon>
        <taxon>Sphingomonadales</taxon>
        <taxon>Sphingomonadaceae</taxon>
        <taxon>Sphingomonas</taxon>
    </lineage>
</organism>
<comment type="subcellular location">
    <subcellularLocation>
        <location evidence="6">Cytoplasm</location>
    </subcellularLocation>
</comment>
<dbReference type="GO" id="GO:0032259">
    <property type="term" value="P:methylation"/>
    <property type="evidence" value="ECO:0007669"/>
    <property type="project" value="UniProtKB-KW"/>
</dbReference>
<evidence type="ECO:0000256" key="5">
    <source>
        <dbReference type="ARBA" id="ARBA00022691"/>
    </source>
</evidence>
<dbReference type="InterPro" id="IPR029063">
    <property type="entry name" value="SAM-dependent_MTases_sf"/>
</dbReference>
<dbReference type="Proteomes" id="UP001419910">
    <property type="component" value="Unassembled WGS sequence"/>
</dbReference>
<keyword evidence="7" id="KW-0689">Ribosomal protein</keyword>
<evidence type="ECO:0000256" key="4">
    <source>
        <dbReference type="ARBA" id="ARBA00022679"/>
    </source>
</evidence>
<gene>
    <name evidence="6" type="primary">prmA</name>
    <name evidence="7" type="ORF">ABC974_20340</name>
</gene>
<dbReference type="InterPro" id="IPR004498">
    <property type="entry name" value="Ribosomal_PrmA_MeTrfase"/>
</dbReference>
<dbReference type="PANTHER" id="PTHR43648:SF1">
    <property type="entry name" value="ELECTRON TRANSFER FLAVOPROTEIN BETA SUBUNIT LYSINE METHYLTRANSFERASE"/>
    <property type="match status" value="1"/>
</dbReference>
<comment type="similarity">
    <text evidence="1 6">Belongs to the methyltransferase superfamily. PrmA family.</text>
</comment>
<dbReference type="EMBL" id="JBDIME010000022">
    <property type="protein sequence ID" value="MEN2791989.1"/>
    <property type="molecule type" value="Genomic_DNA"/>
</dbReference>
<comment type="catalytic activity">
    <reaction evidence="6">
        <text>L-lysyl-[protein] + 3 S-adenosyl-L-methionine = N(6),N(6),N(6)-trimethyl-L-lysyl-[protein] + 3 S-adenosyl-L-homocysteine + 3 H(+)</text>
        <dbReference type="Rhea" id="RHEA:54192"/>
        <dbReference type="Rhea" id="RHEA-COMP:9752"/>
        <dbReference type="Rhea" id="RHEA-COMP:13826"/>
        <dbReference type="ChEBI" id="CHEBI:15378"/>
        <dbReference type="ChEBI" id="CHEBI:29969"/>
        <dbReference type="ChEBI" id="CHEBI:57856"/>
        <dbReference type="ChEBI" id="CHEBI:59789"/>
        <dbReference type="ChEBI" id="CHEBI:61961"/>
    </reaction>
</comment>
<dbReference type="Pfam" id="PF06325">
    <property type="entry name" value="PrmA"/>
    <property type="match status" value="1"/>
</dbReference>
<comment type="caution">
    <text evidence="7">The sequence shown here is derived from an EMBL/GenBank/DDBJ whole genome shotgun (WGS) entry which is preliminary data.</text>
</comment>
<comment type="function">
    <text evidence="6">Methylates ribosomal protein L11.</text>
</comment>
<evidence type="ECO:0000256" key="2">
    <source>
        <dbReference type="ARBA" id="ARBA00022490"/>
    </source>
</evidence>
<evidence type="ECO:0000313" key="8">
    <source>
        <dbReference type="Proteomes" id="UP001419910"/>
    </source>
</evidence>
<keyword evidence="4 6" id="KW-0808">Transferase</keyword>
<protein>
    <recommendedName>
        <fullName evidence="6">Ribosomal protein L11 methyltransferase</fullName>
        <shortName evidence="6">L11 Mtase</shortName>
        <ecNumber evidence="6">2.1.1.-</ecNumber>
    </recommendedName>
</protein>